<name>A0AAU8MZ77_9GAMM</name>
<evidence type="ECO:0000313" key="2">
    <source>
        <dbReference type="EMBL" id="XCO76543.1"/>
    </source>
</evidence>
<dbReference type="RefSeq" id="WP_363799866.1">
    <property type="nucleotide sequence ID" value="NZ_CP159925.1"/>
</dbReference>
<reference evidence="2" key="1">
    <citation type="submission" date="2024-06" db="EMBL/GenBank/DDBJ databases">
        <authorList>
            <person name="Li S."/>
        </authorList>
    </citation>
    <scope>NUCLEOTIDE SEQUENCE</scope>
    <source>
        <strain evidence="2">SR10</strain>
    </source>
</reference>
<proteinExistence type="predicted"/>
<dbReference type="EMBL" id="CP159925">
    <property type="protein sequence ID" value="XCO76543.1"/>
    <property type="molecule type" value="Genomic_DNA"/>
</dbReference>
<feature type="region of interest" description="Disordered" evidence="1">
    <location>
        <begin position="1"/>
        <end position="22"/>
    </location>
</feature>
<protein>
    <submittedName>
        <fullName evidence="2">Uncharacterized protein</fullName>
    </submittedName>
</protein>
<organism evidence="2">
    <name type="scientific">Lysobacter firmicutimachus</name>
    <dbReference type="NCBI Taxonomy" id="1792846"/>
    <lineage>
        <taxon>Bacteria</taxon>
        <taxon>Pseudomonadati</taxon>
        <taxon>Pseudomonadota</taxon>
        <taxon>Gammaproteobacteria</taxon>
        <taxon>Lysobacterales</taxon>
        <taxon>Lysobacteraceae</taxon>
        <taxon>Lysobacter</taxon>
    </lineage>
</organism>
<dbReference type="AlphaFoldDB" id="A0AAU8MZ77"/>
<sequence>MGPIEEAAGDREEENGSYVDGLPFRRFDPEEWKILMEGSRKAEEWREAERMKDPAYRRLKQGYWEYPEANRNDRKQICLASFLTPQGGVMLMDWAGENPGTFLAFYGAGIAPTKQIVRQRLSLKQSGETQQVQAFRGSFPWEQRMGMVMFAVPSTQALLDAIKDVQDFEVTSGDETFIWGEWHSGHQARDRLRQCISRRR</sequence>
<gene>
    <name evidence="2" type="ORF">ABU614_07090</name>
</gene>
<evidence type="ECO:0000256" key="1">
    <source>
        <dbReference type="SAM" id="MobiDB-lite"/>
    </source>
</evidence>
<accession>A0AAU8MZ77</accession>